<dbReference type="PANTHER" id="PTHR30146:SF153">
    <property type="entry name" value="LACTOSE OPERON REPRESSOR"/>
    <property type="match status" value="1"/>
</dbReference>
<gene>
    <name evidence="5" type="ORF">FH607_008580</name>
</gene>
<dbReference type="InterPro" id="IPR046335">
    <property type="entry name" value="LacI/GalR-like_sensor"/>
</dbReference>
<dbReference type="PANTHER" id="PTHR30146">
    <property type="entry name" value="LACI-RELATED TRANSCRIPTIONAL REPRESSOR"/>
    <property type="match status" value="1"/>
</dbReference>
<dbReference type="CDD" id="cd01392">
    <property type="entry name" value="HTH_LacI"/>
    <property type="match status" value="1"/>
</dbReference>
<feature type="domain" description="HTH lacI-type" evidence="4">
    <location>
        <begin position="10"/>
        <end position="66"/>
    </location>
</feature>
<dbReference type="SUPFAM" id="SSF47413">
    <property type="entry name" value="lambda repressor-like DNA-binding domains"/>
    <property type="match status" value="1"/>
</dbReference>
<dbReference type="PROSITE" id="PS50932">
    <property type="entry name" value="HTH_LACI_2"/>
    <property type="match status" value="1"/>
</dbReference>
<dbReference type="InterPro" id="IPR000843">
    <property type="entry name" value="HTH_LacI"/>
</dbReference>
<keyword evidence="1" id="KW-0805">Transcription regulation</keyword>
<evidence type="ECO:0000256" key="3">
    <source>
        <dbReference type="ARBA" id="ARBA00023163"/>
    </source>
</evidence>
<name>A0A5N6AH95_9ACTN</name>
<dbReference type="GO" id="GO:0000976">
    <property type="term" value="F:transcription cis-regulatory region binding"/>
    <property type="evidence" value="ECO:0007669"/>
    <property type="project" value="TreeGrafter"/>
</dbReference>
<comment type="caution">
    <text evidence="5">The sequence shown here is derived from an EMBL/GenBank/DDBJ whole genome shotgun (WGS) entry which is preliminary data.</text>
</comment>
<dbReference type="Pfam" id="PF13377">
    <property type="entry name" value="Peripla_BP_3"/>
    <property type="match status" value="1"/>
</dbReference>
<reference evidence="5" key="1">
    <citation type="submission" date="2019-10" db="EMBL/GenBank/DDBJ databases">
        <title>Nonomuraea sp. nov., isolated from Phyllanthus amarus.</title>
        <authorList>
            <person name="Klykleung N."/>
            <person name="Tanasupawat S."/>
        </authorList>
    </citation>
    <scope>NUCLEOTIDE SEQUENCE [LARGE SCALE GENOMIC DNA]</scope>
    <source>
        <strain evidence="5">3MP-10</strain>
    </source>
</reference>
<dbReference type="InterPro" id="IPR028082">
    <property type="entry name" value="Peripla_BP_I"/>
</dbReference>
<dbReference type="AlphaFoldDB" id="A0A5N6AH95"/>
<accession>A0A5N6AH95</accession>
<dbReference type="Proteomes" id="UP000314251">
    <property type="component" value="Unassembled WGS sequence"/>
</dbReference>
<dbReference type="Pfam" id="PF00356">
    <property type="entry name" value="LacI"/>
    <property type="match status" value="1"/>
</dbReference>
<dbReference type="CDD" id="cd06296">
    <property type="entry name" value="PBP1_CatR-like"/>
    <property type="match status" value="1"/>
</dbReference>
<evidence type="ECO:0000256" key="2">
    <source>
        <dbReference type="ARBA" id="ARBA00023125"/>
    </source>
</evidence>
<evidence type="ECO:0000313" key="6">
    <source>
        <dbReference type="Proteomes" id="UP000314251"/>
    </source>
</evidence>
<dbReference type="Gene3D" id="1.10.260.40">
    <property type="entry name" value="lambda repressor-like DNA-binding domains"/>
    <property type="match status" value="1"/>
</dbReference>
<sequence>MAGGSRSTRVTITQIAREAGVSTSTVSKVLNGHGDVAEDTRTLVESVMRRNGYHRRPSRQRGTLVDVVLNELDSDWSLEIVRGADEVLHSAGMDMVLSVVHGRSEETRQWLDRLAARRSAGVVLVVSELSDRQRERLAAMGVPLVLVDPVGGTTEDIPTVGATNWSGGMSGTSHLIELGHRRIAHIGGPAELNCAQARADGFGTAMQRAGLTVPQEYVNHGEFNERSGYAQAQALLDLPEPPTAVFAASDLQALGAYEAMRERGLRAPDDLSVVGFDDLPLARRVSPPLTTVRQPILEMSTLATRTLLRLMDGETLENPRVELATRLVVRDSTRRVTGD</sequence>
<protein>
    <submittedName>
        <fullName evidence="5">LacI family DNA-binding transcriptional regulator</fullName>
    </submittedName>
</protein>
<keyword evidence="3" id="KW-0804">Transcription</keyword>
<dbReference type="GO" id="GO:0003700">
    <property type="term" value="F:DNA-binding transcription factor activity"/>
    <property type="evidence" value="ECO:0007669"/>
    <property type="project" value="TreeGrafter"/>
</dbReference>
<evidence type="ECO:0000313" key="5">
    <source>
        <dbReference type="EMBL" id="KAB8166958.1"/>
    </source>
</evidence>
<dbReference type="EMBL" id="VDLY02000005">
    <property type="protein sequence ID" value="KAB8166958.1"/>
    <property type="molecule type" value="Genomic_DNA"/>
</dbReference>
<keyword evidence="2 5" id="KW-0238">DNA-binding</keyword>
<proteinExistence type="predicted"/>
<dbReference type="SUPFAM" id="SSF53822">
    <property type="entry name" value="Periplasmic binding protein-like I"/>
    <property type="match status" value="1"/>
</dbReference>
<dbReference type="SMART" id="SM00354">
    <property type="entry name" value="HTH_LACI"/>
    <property type="match status" value="1"/>
</dbReference>
<evidence type="ECO:0000259" key="4">
    <source>
        <dbReference type="PROSITE" id="PS50932"/>
    </source>
</evidence>
<organism evidence="5 6">
    <name type="scientific">Streptomyces mimosae</name>
    <dbReference type="NCBI Taxonomy" id="2586635"/>
    <lineage>
        <taxon>Bacteria</taxon>
        <taxon>Bacillati</taxon>
        <taxon>Actinomycetota</taxon>
        <taxon>Actinomycetes</taxon>
        <taxon>Kitasatosporales</taxon>
        <taxon>Streptomycetaceae</taxon>
        <taxon>Streptomyces</taxon>
    </lineage>
</organism>
<keyword evidence="6" id="KW-1185">Reference proteome</keyword>
<dbReference type="OrthoDB" id="3227375at2"/>
<dbReference type="PRINTS" id="PR00036">
    <property type="entry name" value="HTHLACI"/>
</dbReference>
<dbReference type="RefSeq" id="WP_139667336.1">
    <property type="nucleotide sequence ID" value="NZ_VDLY02000005.1"/>
</dbReference>
<dbReference type="Gene3D" id="3.40.50.2300">
    <property type="match status" value="2"/>
</dbReference>
<dbReference type="InterPro" id="IPR010982">
    <property type="entry name" value="Lambda_DNA-bd_dom_sf"/>
</dbReference>
<evidence type="ECO:0000256" key="1">
    <source>
        <dbReference type="ARBA" id="ARBA00023015"/>
    </source>
</evidence>